<dbReference type="PANTHER" id="PTHR39327">
    <property type="match status" value="1"/>
</dbReference>
<sequence length="362" mass="39138">MASFSTARTVTGVIVGLAVLTVGVFPGEAASRAKPRKYIFDDLVTPSMLESPVPPVPTQAATGARFFSINSVLAKLDGKSVPNEPVRLASVASDSVISDAPSEFTVVEQSQLSTTEPFGLFTFRAPEGMLWRKWRSVKSQIDKEMSEISSCKANSSTCSSAAKRFMLMVDDVRERNGAARLETVNRLINTAIRYTSDLIQHGEVDLWSSPLASLRTGRGDCEDYAIAKYMVLREAGIPEQDLRILLVRDRAVREDHAVLAVRKDSGWTILDNRRGTLFADSDLPQFTPLVALDTGGVSLFASPYLSQRMNSDDKAFAPAAADPWGMALPSDAAVQDTAVNLDLSDIQSSSGASGLTNFPLLL</sequence>
<dbReference type="RefSeq" id="WP_006020096.1">
    <property type="nucleotide sequence ID" value="NZ_KB375282.1"/>
</dbReference>
<reference evidence="1 2" key="1">
    <citation type="submission" date="2012-04" db="EMBL/GenBank/DDBJ databases">
        <title>The Genome Sequence of Afipia broomeae ATCC 49717.</title>
        <authorList>
            <consortium name="The Broad Institute Genome Sequencing Platform"/>
            <person name="Earl A."/>
            <person name="Ward D."/>
            <person name="Feldgarden M."/>
            <person name="Gevers D."/>
            <person name="Huys G."/>
            <person name="Walker B."/>
            <person name="Young S.K."/>
            <person name="Zeng Q."/>
            <person name="Gargeya S."/>
            <person name="Fitzgerald M."/>
            <person name="Haas B."/>
            <person name="Abouelleil A."/>
            <person name="Alvarado L."/>
            <person name="Arachchi H.M."/>
            <person name="Berlin A."/>
            <person name="Chapman S.B."/>
            <person name="Goldberg J."/>
            <person name="Griggs A."/>
            <person name="Gujja S."/>
            <person name="Hansen M."/>
            <person name="Howarth C."/>
            <person name="Imamovic A."/>
            <person name="Larimer J."/>
            <person name="McCowen C."/>
            <person name="Montmayeur A."/>
            <person name="Murphy C."/>
            <person name="Neiman D."/>
            <person name="Pearson M."/>
            <person name="Priest M."/>
            <person name="Roberts A."/>
            <person name="Saif S."/>
            <person name="Shea T."/>
            <person name="Sisk P."/>
            <person name="Sykes S."/>
            <person name="Wortman J."/>
            <person name="Nusbaum C."/>
            <person name="Birren B."/>
        </authorList>
    </citation>
    <scope>NUCLEOTIDE SEQUENCE [LARGE SCALE GENOMIC DNA]</scope>
    <source>
        <strain evidence="1 2">ATCC 49717</strain>
    </source>
</reference>
<proteinExistence type="predicted"/>
<accession>K8P9Z6</accession>
<dbReference type="PATRIC" id="fig|883078.3.peg.1410"/>
<name>K8P9Z6_9BRAD</name>
<organism evidence="1 2">
    <name type="scientific">Afipia broomeae ATCC 49717</name>
    <dbReference type="NCBI Taxonomy" id="883078"/>
    <lineage>
        <taxon>Bacteria</taxon>
        <taxon>Pseudomonadati</taxon>
        <taxon>Pseudomonadota</taxon>
        <taxon>Alphaproteobacteria</taxon>
        <taxon>Hyphomicrobiales</taxon>
        <taxon>Nitrobacteraceae</taxon>
        <taxon>Afipia</taxon>
    </lineage>
</organism>
<keyword evidence="2" id="KW-1185">Reference proteome</keyword>
<dbReference type="InterPro" id="IPR038765">
    <property type="entry name" value="Papain-like_cys_pep_sf"/>
</dbReference>
<dbReference type="InterPro" id="IPR010319">
    <property type="entry name" value="Transglutaminase-like_Cys_pept"/>
</dbReference>
<dbReference type="Proteomes" id="UP000001096">
    <property type="component" value="Unassembled WGS sequence"/>
</dbReference>
<dbReference type="eggNOG" id="COG3672">
    <property type="taxonomic scope" value="Bacteria"/>
</dbReference>
<dbReference type="EMBL" id="AGWX01000002">
    <property type="protein sequence ID" value="EKS39417.1"/>
    <property type="molecule type" value="Genomic_DNA"/>
</dbReference>
<comment type="caution">
    <text evidence="1">The sequence shown here is derived from an EMBL/GenBank/DDBJ whole genome shotgun (WGS) entry which is preliminary data.</text>
</comment>
<evidence type="ECO:0000313" key="2">
    <source>
        <dbReference type="Proteomes" id="UP000001096"/>
    </source>
</evidence>
<dbReference type="SUPFAM" id="SSF54001">
    <property type="entry name" value="Cysteine proteinases"/>
    <property type="match status" value="1"/>
</dbReference>
<dbReference type="AlphaFoldDB" id="K8P9Z6"/>
<evidence type="ECO:0008006" key="3">
    <source>
        <dbReference type="Google" id="ProtNLM"/>
    </source>
</evidence>
<evidence type="ECO:0000313" key="1">
    <source>
        <dbReference type="EMBL" id="EKS39417.1"/>
    </source>
</evidence>
<gene>
    <name evidence="1" type="ORF">HMPREF9695_01378</name>
</gene>
<dbReference type="Pfam" id="PF06035">
    <property type="entry name" value="Peptidase_C93"/>
    <property type="match status" value="1"/>
</dbReference>
<dbReference type="HOGENOM" id="CLU_070000_0_0_5"/>
<dbReference type="Gene3D" id="3.10.620.30">
    <property type="match status" value="1"/>
</dbReference>
<dbReference type="PANTHER" id="PTHR39327:SF1">
    <property type="entry name" value="BLR5470 PROTEIN"/>
    <property type="match status" value="1"/>
</dbReference>
<protein>
    <recommendedName>
        <fullName evidence="3">Transglutaminase-like domain-containing protein</fullName>
    </recommendedName>
</protein>